<dbReference type="SUPFAM" id="SSF100950">
    <property type="entry name" value="NagB/RpiA/CoA transferase-like"/>
    <property type="match status" value="1"/>
</dbReference>
<evidence type="ECO:0000313" key="7">
    <source>
        <dbReference type="EMBL" id="TCO79460.1"/>
    </source>
</evidence>
<name>A0A4V2SCI3_9FIRM</name>
<dbReference type="Pfam" id="PF21715">
    <property type="entry name" value="CggR_N"/>
    <property type="match status" value="1"/>
</dbReference>
<comment type="caution">
    <text evidence="7">The sequence shown here is derived from an EMBL/GenBank/DDBJ whole genome shotgun (WGS) entry which is preliminary data.</text>
</comment>
<dbReference type="PANTHER" id="PTHR34294">
    <property type="entry name" value="TRANSCRIPTIONAL REGULATOR-RELATED"/>
    <property type="match status" value="1"/>
</dbReference>
<dbReference type="EMBL" id="SLWV01000002">
    <property type="protein sequence ID" value="TCO79460.1"/>
    <property type="molecule type" value="Genomic_DNA"/>
</dbReference>
<dbReference type="InterPro" id="IPR036390">
    <property type="entry name" value="WH_DNA-bd_sf"/>
</dbReference>
<dbReference type="InterPro" id="IPR048715">
    <property type="entry name" value="CggR_N"/>
</dbReference>
<evidence type="ECO:0000256" key="2">
    <source>
        <dbReference type="ARBA" id="ARBA00023015"/>
    </source>
</evidence>
<proteinExistence type="inferred from homology"/>
<sequence length="347" mass="39127">MEKNEEYEIDELIEIQKKIVPELIDTLINRQNMLRLIYYNQPIGRRNLASVMEIGERIVRNEVNILKEQGFIDIKAEGMNVTKLGYTTLEVLRGYIHRFKGLYHIEEAVANKLKIKKVMVVPGFYDEDPLVLREIGRITAIYLKTLLKEDTVIGITGGQTMAMIADEMKNEEVALSNATVIPARGGLGKNVEKQANTIAAKMAKKLKGSYKLLHMPDNISKELLKSLSEDPNIKEVVDYIQKIGILVFGMGRADKMAMRRRLNEEMMTNLKRQGAVAEAFGYYFNKDGEIIQEVNTVGVSLNHYKELQHIIGAAAGIEKAEAVIAISRLNKHLTLVIDEGLATEILK</sequence>
<dbReference type="Proteomes" id="UP000294919">
    <property type="component" value="Unassembled WGS sequence"/>
</dbReference>
<keyword evidence="8" id="KW-1185">Reference proteome</keyword>
<accession>A0A4V2SCI3</accession>
<dbReference type="PANTHER" id="PTHR34294:SF5">
    <property type="entry name" value="CENTRAL GLYCOLYTIC GENES REGULATOR"/>
    <property type="match status" value="1"/>
</dbReference>
<comment type="similarity">
    <text evidence="1">Belongs to the SorC transcriptional regulatory family.</text>
</comment>
<dbReference type="GO" id="GO:0003677">
    <property type="term" value="F:DNA binding"/>
    <property type="evidence" value="ECO:0007669"/>
    <property type="project" value="UniProtKB-KW"/>
</dbReference>
<keyword evidence="2" id="KW-0805">Transcription regulation</keyword>
<feature type="domain" description="CggR N-terminal DNA binding" evidence="6">
    <location>
        <begin position="29"/>
        <end position="93"/>
    </location>
</feature>
<dbReference type="Pfam" id="PF04198">
    <property type="entry name" value="Sugar-bind"/>
    <property type="match status" value="1"/>
</dbReference>
<evidence type="ECO:0000256" key="3">
    <source>
        <dbReference type="ARBA" id="ARBA00023125"/>
    </source>
</evidence>
<dbReference type="InterPro" id="IPR037171">
    <property type="entry name" value="NagB/RpiA_transferase-like"/>
</dbReference>
<dbReference type="OrthoDB" id="9793820at2"/>
<evidence type="ECO:0000259" key="6">
    <source>
        <dbReference type="Pfam" id="PF21715"/>
    </source>
</evidence>
<dbReference type="RefSeq" id="WP_132242362.1">
    <property type="nucleotide sequence ID" value="NZ_SLWV01000002.1"/>
</dbReference>
<dbReference type="Gene3D" id="1.10.10.10">
    <property type="entry name" value="Winged helix-like DNA-binding domain superfamily/Winged helix DNA-binding domain"/>
    <property type="match status" value="1"/>
</dbReference>
<dbReference type="InterPro" id="IPR036388">
    <property type="entry name" value="WH-like_DNA-bd_sf"/>
</dbReference>
<dbReference type="InterPro" id="IPR051054">
    <property type="entry name" value="SorC_transcr_regulators"/>
</dbReference>
<gene>
    <name evidence="7" type="ORF">EV214_102180</name>
</gene>
<feature type="domain" description="Sugar-binding" evidence="5">
    <location>
        <begin position="98"/>
        <end position="347"/>
    </location>
</feature>
<protein>
    <submittedName>
        <fullName evidence="7">Central glycolytic genes regulator</fullName>
    </submittedName>
</protein>
<dbReference type="InterPro" id="IPR007324">
    <property type="entry name" value="Sugar-bd_dom_put"/>
</dbReference>
<dbReference type="SUPFAM" id="SSF46785">
    <property type="entry name" value="Winged helix' DNA-binding domain"/>
    <property type="match status" value="1"/>
</dbReference>
<dbReference type="GO" id="GO:0030246">
    <property type="term" value="F:carbohydrate binding"/>
    <property type="evidence" value="ECO:0007669"/>
    <property type="project" value="InterPro"/>
</dbReference>
<keyword evidence="4" id="KW-0804">Transcription</keyword>
<evidence type="ECO:0000256" key="4">
    <source>
        <dbReference type="ARBA" id="ARBA00023163"/>
    </source>
</evidence>
<evidence type="ECO:0000259" key="5">
    <source>
        <dbReference type="Pfam" id="PF04198"/>
    </source>
</evidence>
<evidence type="ECO:0000256" key="1">
    <source>
        <dbReference type="ARBA" id="ARBA00010466"/>
    </source>
</evidence>
<reference evidence="7 8" key="1">
    <citation type="submission" date="2019-03" db="EMBL/GenBank/DDBJ databases">
        <title>Genomic Encyclopedia of Type Strains, Phase IV (KMG-IV): sequencing the most valuable type-strain genomes for metagenomic binning, comparative biology and taxonomic classification.</title>
        <authorList>
            <person name="Goeker M."/>
        </authorList>
    </citation>
    <scope>NUCLEOTIDE SEQUENCE [LARGE SCALE GENOMIC DNA]</scope>
    <source>
        <strain evidence="7 8">DSM 102940</strain>
    </source>
</reference>
<dbReference type="Gene3D" id="3.40.50.1360">
    <property type="match status" value="1"/>
</dbReference>
<dbReference type="AlphaFoldDB" id="A0A4V2SCI3"/>
<evidence type="ECO:0000313" key="8">
    <source>
        <dbReference type="Proteomes" id="UP000294919"/>
    </source>
</evidence>
<keyword evidence="3" id="KW-0238">DNA-binding</keyword>
<organism evidence="7 8">
    <name type="scientific">Marinisporobacter balticus</name>
    <dbReference type="NCBI Taxonomy" id="2018667"/>
    <lineage>
        <taxon>Bacteria</taxon>
        <taxon>Bacillati</taxon>
        <taxon>Bacillota</taxon>
        <taxon>Clostridia</taxon>
        <taxon>Peptostreptococcales</taxon>
        <taxon>Thermotaleaceae</taxon>
        <taxon>Marinisporobacter</taxon>
    </lineage>
</organism>